<organism evidence="2 3">
    <name type="scientific">Phaeosphaeria nodorum (strain SN15 / ATCC MYA-4574 / FGSC 10173)</name>
    <name type="common">Glume blotch fungus</name>
    <name type="synonym">Parastagonospora nodorum</name>
    <dbReference type="NCBI Taxonomy" id="321614"/>
    <lineage>
        <taxon>Eukaryota</taxon>
        <taxon>Fungi</taxon>
        <taxon>Dikarya</taxon>
        <taxon>Ascomycota</taxon>
        <taxon>Pezizomycotina</taxon>
        <taxon>Dothideomycetes</taxon>
        <taxon>Pleosporomycetidae</taxon>
        <taxon>Pleosporales</taxon>
        <taxon>Pleosporineae</taxon>
        <taxon>Phaeosphaeriaceae</taxon>
        <taxon>Parastagonospora</taxon>
    </lineage>
</organism>
<gene>
    <name evidence="2" type="ORF">JI435_080200</name>
</gene>
<keyword evidence="3" id="KW-1185">Reference proteome</keyword>
<sequence length="294" mass="33123">MPQPQASAPAWSGDVNKFGTALASGQYKAAYRIEDEVDWDDDEAFDVPGPDPALKASNAHGYEAQQTTYGSASRNHNARGPEPPAAFGREQHDPRNARWEENHGWSQPKQNWPMNNEEQIPRAVFKQRKKGKQGMGAPQRQYIPDHNAVQDNISQRSFAEGIAIHSTVPVSVAIHVPETAFDLRKYEADITKLHKSLPKNRAYRFFNGKTAPYQYGSTSVHDLGLCYVTFCTDGWCEMGAKCAWRHHPLTKAEREWIALKGTEKSRAFLEALPRHWASPEVPLPGANMEEKRFQ</sequence>
<evidence type="ECO:0000256" key="1">
    <source>
        <dbReference type="SAM" id="MobiDB-lite"/>
    </source>
</evidence>
<dbReference type="OrthoDB" id="3797593at2759"/>
<protein>
    <recommendedName>
        <fullName evidence="4">C3H1-type domain-containing protein</fullName>
    </recommendedName>
</protein>
<dbReference type="VEuPathDB" id="FungiDB:JI435_080200"/>
<dbReference type="RefSeq" id="XP_001798347.1">
    <property type="nucleotide sequence ID" value="XM_001798295.1"/>
</dbReference>
<evidence type="ECO:0000313" key="2">
    <source>
        <dbReference type="EMBL" id="QRC92936.1"/>
    </source>
</evidence>
<dbReference type="EMBL" id="CP069024">
    <property type="protein sequence ID" value="QRC92936.1"/>
    <property type="molecule type" value="Genomic_DNA"/>
</dbReference>
<evidence type="ECO:0000313" key="3">
    <source>
        <dbReference type="Proteomes" id="UP000663193"/>
    </source>
</evidence>
<reference evidence="3" key="1">
    <citation type="journal article" date="2021" name="BMC Genomics">
        <title>Chromosome-level genome assembly and manually-curated proteome of model necrotroph Parastagonospora nodorum Sn15 reveals a genome-wide trove of candidate effector homologs, and redundancy of virulence-related functions within an accessory chromosome.</title>
        <authorList>
            <person name="Bertazzoni S."/>
            <person name="Jones D.A.B."/>
            <person name="Phan H.T."/>
            <person name="Tan K.-C."/>
            <person name="Hane J.K."/>
        </authorList>
    </citation>
    <scope>NUCLEOTIDE SEQUENCE [LARGE SCALE GENOMIC DNA]</scope>
    <source>
        <strain evidence="3">SN15 / ATCC MYA-4574 / FGSC 10173)</strain>
    </source>
</reference>
<dbReference type="KEGG" id="pno:SNOG_08020"/>
<evidence type="ECO:0008006" key="4">
    <source>
        <dbReference type="Google" id="ProtNLM"/>
    </source>
</evidence>
<accession>A0A7U2ETR5</accession>
<name>A0A7U2ETR5_PHANO</name>
<feature type="compositionally biased region" description="Polar residues" evidence="1">
    <location>
        <begin position="64"/>
        <end position="75"/>
    </location>
</feature>
<feature type="region of interest" description="Disordered" evidence="1">
    <location>
        <begin position="41"/>
        <end position="91"/>
    </location>
</feature>
<dbReference type="Proteomes" id="UP000663193">
    <property type="component" value="Chromosome 2"/>
</dbReference>
<proteinExistence type="predicted"/>
<dbReference type="AlphaFoldDB" id="A0A7U2ETR5"/>